<feature type="compositionally biased region" description="Low complexity" evidence="1">
    <location>
        <begin position="459"/>
        <end position="479"/>
    </location>
</feature>
<feature type="region of interest" description="Disordered" evidence="1">
    <location>
        <begin position="459"/>
        <end position="481"/>
    </location>
</feature>
<feature type="compositionally biased region" description="Polar residues" evidence="1">
    <location>
        <begin position="495"/>
        <end position="517"/>
    </location>
</feature>
<protein>
    <recommendedName>
        <fullName evidence="4">F-box domain-containing protein</fullName>
    </recommendedName>
</protein>
<feature type="region of interest" description="Disordered" evidence="1">
    <location>
        <begin position="1"/>
        <end position="41"/>
    </location>
</feature>
<feature type="compositionally biased region" description="Low complexity" evidence="1">
    <location>
        <begin position="365"/>
        <end position="379"/>
    </location>
</feature>
<feature type="region of interest" description="Disordered" evidence="1">
    <location>
        <begin position="360"/>
        <end position="379"/>
    </location>
</feature>
<reference evidence="2" key="1">
    <citation type="submission" date="2021-07" db="EMBL/GenBank/DDBJ databases">
        <title>Draft genome of Mortierella alpina, strain LL118, isolated from an aspen leaf litter sample.</title>
        <authorList>
            <person name="Yang S."/>
            <person name="Vinatzer B.A."/>
        </authorList>
    </citation>
    <scope>NUCLEOTIDE SEQUENCE</scope>
    <source>
        <strain evidence="2">LL118</strain>
    </source>
</reference>
<comment type="caution">
    <text evidence="2">The sequence shown here is derived from an EMBL/GenBank/DDBJ whole genome shotgun (WGS) entry which is preliminary data.</text>
</comment>
<feature type="compositionally biased region" description="Low complexity" evidence="1">
    <location>
        <begin position="25"/>
        <end position="41"/>
    </location>
</feature>
<proteinExistence type="predicted"/>
<dbReference type="EMBL" id="JAIFTL010000411">
    <property type="protein sequence ID" value="KAG9319610.1"/>
    <property type="molecule type" value="Genomic_DNA"/>
</dbReference>
<feature type="compositionally biased region" description="Low complexity" evidence="1">
    <location>
        <begin position="400"/>
        <end position="409"/>
    </location>
</feature>
<evidence type="ECO:0000313" key="2">
    <source>
        <dbReference type="EMBL" id="KAG9319610.1"/>
    </source>
</evidence>
<feature type="region of interest" description="Disordered" evidence="1">
    <location>
        <begin position="495"/>
        <end position="523"/>
    </location>
</feature>
<dbReference type="AlphaFoldDB" id="A0A9P7ZXM5"/>
<sequence>MPFHEENEYPHLGPTTPRGTHANSHSRASSTSSHHSSFDSSNCPGGVLKAVLESSLHAKQFYEDLLLSEPTFLRDLDLTLAWCTTYNDLKLLRDAVLKIPQILKLRLDCQNQRGPTHEIVHRGKRANPLVHIMMQHKHLVLIDFVGVEGFFSRSSLSSFYPDLDNPIPGPNVASAADRAHTNGHAVVSPTQTYLREVHIDGDFDPKAHAQKLQILLDHSPRLLALTLSCKDLEFCSTVHTVRVLVEPFKHFRFLDLTSPLFTVALDRQDPACAFAKFPQREDIKAGVDNPLNVIEKLGPDLETVTIDESFADEHCHALERLTKERSKLKLIEMRIGFALLTNSAITEEGQQSLTKILRRDPPPIQQSQPQLQPQPQPHQSLAVGRGYLQVPGLHPPHPAQQPQSQVQQQPTELMFAISHDRTTWFSFLGGVLDRASAIRISNHNLNRWLPLLEQSLNSTTTNNNSNNSKDNYSNDNYSNGSRNIQAANSLDLSSMSINGSRMTSPSSTQHHSPNLRTQPPPLPIATHFLLRPTSTYAIRVLEIRGTGGDLSSSTVASLARLLSLATHIEILSLAAFDINHPTDWEMTLKAVNLSDLKELSLEETNVDGRQIALLMNRMPIPMPGSTAVAGQVKMNTAPLKLLHLTKTNLKPQDVIGLRAAMQERIPNCRLVV</sequence>
<dbReference type="SUPFAM" id="SSF52047">
    <property type="entry name" value="RNI-like"/>
    <property type="match status" value="1"/>
</dbReference>
<name>A0A9P7ZXM5_MORAP</name>
<organism evidence="2 3">
    <name type="scientific">Mortierella alpina</name>
    <name type="common">Oleaginous fungus</name>
    <name type="synonym">Mortierella renispora</name>
    <dbReference type="NCBI Taxonomy" id="64518"/>
    <lineage>
        <taxon>Eukaryota</taxon>
        <taxon>Fungi</taxon>
        <taxon>Fungi incertae sedis</taxon>
        <taxon>Mucoromycota</taxon>
        <taxon>Mortierellomycotina</taxon>
        <taxon>Mortierellomycetes</taxon>
        <taxon>Mortierellales</taxon>
        <taxon>Mortierellaceae</taxon>
        <taxon>Mortierella</taxon>
    </lineage>
</organism>
<dbReference type="Proteomes" id="UP000717515">
    <property type="component" value="Unassembled WGS sequence"/>
</dbReference>
<accession>A0A9P7ZXM5</accession>
<evidence type="ECO:0000256" key="1">
    <source>
        <dbReference type="SAM" id="MobiDB-lite"/>
    </source>
</evidence>
<feature type="region of interest" description="Disordered" evidence="1">
    <location>
        <begin position="388"/>
        <end position="409"/>
    </location>
</feature>
<evidence type="ECO:0000313" key="3">
    <source>
        <dbReference type="Proteomes" id="UP000717515"/>
    </source>
</evidence>
<gene>
    <name evidence="2" type="ORF">KVV02_003143</name>
</gene>
<evidence type="ECO:0008006" key="4">
    <source>
        <dbReference type="Google" id="ProtNLM"/>
    </source>
</evidence>